<proteinExistence type="predicted"/>
<accession>A0A486XGX2</accession>
<dbReference type="AlphaFoldDB" id="A0A486XGX2"/>
<organism evidence="1">
    <name type="scientific">Rheinheimera sp. BAL341</name>
    <dbReference type="NCBI Taxonomy" id="1708203"/>
    <lineage>
        <taxon>Bacteria</taxon>
        <taxon>Pseudomonadati</taxon>
        <taxon>Pseudomonadota</taxon>
        <taxon>Gammaproteobacteria</taxon>
        <taxon>Chromatiales</taxon>
        <taxon>Chromatiaceae</taxon>
        <taxon>Rheinheimera</taxon>
    </lineage>
</organism>
<protein>
    <recommendedName>
        <fullName evidence="2">PilZ domain-containing protein</fullName>
    </recommendedName>
</protein>
<evidence type="ECO:0008006" key="2">
    <source>
        <dbReference type="Google" id="ProtNLM"/>
    </source>
</evidence>
<reference evidence="1" key="1">
    <citation type="submission" date="2019-04" db="EMBL/GenBank/DDBJ databases">
        <authorList>
            <person name="Brambilla D."/>
        </authorList>
    </citation>
    <scope>NUCLEOTIDE SEQUENCE</scope>
    <source>
        <strain evidence="1">BAL1</strain>
    </source>
</reference>
<gene>
    <name evidence="1" type="ORF">BAL341_380</name>
</gene>
<sequence length="207" mass="23815">MQRNAVLNDSELDYLSELFEHKQEVASADGYNHMISVTTEVPQLIASLLGQAKFTLLAEVGHYKLWFPLEMTLDEFGQPNPVLGIPEVVEYSGNERSWRLASLQDIHFCDQRYADKVQLLSLSSTGLAFKLDCPQLTTQLLQQSELQLSLPDGQTLQLRFEPVRQHNSIVAARISSCKQQRELLRRFLFQRHRQHFPALYQQLQTTT</sequence>
<evidence type="ECO:0000313" key="1">
    <source>
        <dbReference type="EMBL" id="VHO01797.1"/>
    </source>
</evidence>
<dbReference type="EMBL" id="CAAJGR010000049">
    <property type="protein sequence ID" value="VHO01797.1"/>
    <property type="molecule type" value="Genomic_DNA"/>
</dbReference>
<name>A0A486XGX2_9GAMM</name>